<sequence>MSTFTPINMDTRTNEEMDIDTGVAPADLVCVQVPQTPRKRGRKRASETAPDSPTPVKKAKATPEKRTIPTSYEEAGREDRLLLQMKDKENKTWSEIREAWFGLTGVQVGGSTLSIRYARLKANFVTFTPNDCAKLFEAKKEVDDKLEQERWRMIAEGLETKTGKKFPVGAVQKKFKELVKKGNSAIVAKEEDDEA</sequence>
<feature type="region of interest" description="Disordered" evidence="1">
    <location>
        <begin position="32"/>
        <end position="73"/>
    </location>
</feature>
<comment type="caution">
    <text evidence="2">The sequence shown here is derived from an EMBL/GenBank/DDBJ whole genome shotgun (WGS) entry which is preliminary data.</text>
</comment>
<evidence type="ECO:0000256" key="1">
    <source>
        <dbReference type="SAM" id="MobiDB-lite"/>
    </source>
</evidence>
<dbReference type="Proteomes" id="UP000283841">
    <property type="component" value="Unassembled WGS sequence"/>
</dbReference>
<dbReference type="VEuPathDB" id="FungiDB:C8Q69DRAFT_504824"/>
<keyword evidence="3" id="KW-1185">Reference proteome</keyword>
<accession>A0A443I272</accession>
<protein>
    <recommendedName>
        <fullName evidence="4">Myb-like domain-containing protein</fullName>
    </recommendedName>
</protein>
<dbReference type="AlphaFoldDB" id="A0A443I272"/>
<dbReference type="RefSeq" id="XP_028487824.1">
    <property type="nucleotide sequence ID" value="XM_028632638.1"/>
</dbReference>
<name>A0A443I272_BYSSP</name>
<evidence type="ECO:0000313" key="3">
    <source>
        <dbReference type="Proteomes" id="UP000283841"/>
    </source>
</evidence>
<dbReference type="EMBL" id="RCNU01000002">
    <property type="protein sequence ID" value="RWQ98179.1"/>
    <property type="molecule type" value="Genomic_DNA"/>
</dbReference>
<organism evidence="2 3">
    <name type="scientific">Byssochlamys spectabilis</name>
    <name type="common">Paecilomyces variotii</name>
    <dbReference type="NCBI Taxonomy" id="264951"/>
    <lineage>
        <taxon>Eukaryota</taxon>
        <taxon>Fungi</taxon>
        <taxon>Dikarya</taxon>
        <taxon>Ascomycota</taxon>
        <taxon>Pezizomycotina</taxon>
        <taxon>Eurotiomycetes</taxon>
        <taxon>Eurotiomycetidae</taxon>
        <taxon>Eurotiales</taxon>
        <taxon>Thermoascaceae</taxon>
        <taxon>Paecilomyces</taxon>
    </lineage>
</organism>
<evidence type="ECO:0000313" key="2">
    <source>
        <dbReference type="EMBL" id="RWQ98179.1"/>
    </source>
</evidence>
<reference evidence="2 3" key="1">
    <citation type="journal article" date="2018" name="Front. Microbiol.">
        <title>Genomic and genetic insights into a cosmopolitan fungus, Paecilomyces variotii (Eurotiales).</title>
        <authorList>
            <person name="Urquhart A.S."/>
            <person name="Mondo S.J."/>
            <person name="Makela M.R."/>
            <person name="Hane J.K."/>
            <person name="Wiebenga A."/>
            <person name="He G."/>
            <person name="Mihaltcheva S."/>
            <person name="Pangilinan J."/>
            <person name="Lipzen A."/>
            <person name="Barry K."/>
            <person name="de Vries R.P."/>
            <person name="Grigoriev I.V."/>
            <person name="Idnurm A."/>
        </authorList>
    </citation>
    <scope>NUCLEOTIDE SEQUENCE [LARGE SCALE GENOMIC DNA]</scope>
    <source>
        <strain evidence="2 3">CBS 101075</strain>
    </source>
</reference>
<evidence type="ECO:0008006" key="4">
    <source>
        <dbReference type="Google" id="ProtNLM"/>
    </source>
</evidence>
<dbReference type="GeneID" id="39601915"/>
<dbReference type="STRING" id="264951.A0A443I272"/>
<gene>
    <name evidence="2" type="ORF">C8Q69DRAFT_504824</name>
</gene>
<proteinExistence type="predicted"/>